<comment type="similarity">
    <text evidence="1">Belongs to the metallo-beta-lactamase superfamily.</text>
</comment>
<dbReference type="Pfam" id="PF00753">
    <property type="entry name" value="Lactamase_B"/>
    <property type="match status" value="1"/>
</dbReference>
<dbReference type="Proteomes" id="UP000316291">
    <property type="component" value="Unassembled WGS sequence"/>
</dbReference>
<dbReference type="SUPFAM" id="SSF56281">
    <property type="entry name" value="Metallo-hydrolase/oxidoreductase"/>
    <property type="match status" value="1"/>
</dbReference>
<dbReference type="EMBL" id="VLLA01000002">
    <property type="protein sequence ID" value="TWI74864.1"/>
    <property type="molecule type" value="Genomic_DNA"/>
</dbReference>
<keyword evidence="7" id="KW-1185">Reference proteome</keyword>
<dbReference type="PANTHER" id="PTHR42978:SF3">
    <property type="entry name" value="BLR3078 PROTEIN"/>
    <property type="match status" value="1"/>
</dbReference>
<keyword evidence="4" id="KW-0862">Zinc</keyword>
<dbReference type="SMART" id="SM00849">
    <property type="entry name" value="Lactamase_B"/>
    <property type="match status" value="1"/>
</dbReference>
<dbReference type="GO" id="GO:0046872">
    <property type="term" value="F:metal ion binding"/>
    <property type="evidence" value="ECO:0007669"/>
    <property type="project" value="UniProtKB-KW"/>
</dbReference>
<evidence type="ECO:0000256" key="4">
    <source>
        <dbReference type="ARBA" id="ARBA00022833"/>
    </source>
</evidence>
<dbReference type="InterPro" id="IPR001279">
    <property type="entry name" value="Metallo-B-lactamas"/>
</dbReference>
<feature type="domain" description="Metallo-beta-lactamase" evidence="5">
    <location>
        <begin position="32"/>
        <end position="262"/>
    </location>
</feature>
<dbReference type="InterPro" id="IPR036866">
    <property type="entry name" value="RibonucZ/Hydroxyglut_hydro"/>
</dbReference>
<dbReference type="OrthoDB" id="9773738at2"/>
<comment type="caution">
    <text evidence="6">The sequence shown here is derived from an EMBL/GenBank/DDBJ whole genome shotgun (WGS) entry which is preliminary data.</text>
</comment>
<dbReference type="GO" id="GO:0016787">
    <property type="term" value="F:hydrolase activity"/>
    <property type="evidence" value="ECO:0007669"/>
    <property type="project" value="UniProtKB-KW"/>
</dbReference>
<reference evidence="6 7" key="1">
    <citation type="journal article" date="2015" name="Stand. Genomic Sci.">
        <title>Genomic Encyclopedia of Bacterial and Archaeal Type Strains, Phase III: the genomes of soil and plant-associated and newly described type strains.</title>
        <authorList>
            <person name="Whitman W.B."/>
            <person name="Woyke T."/>
            <person name="Klenk H.P."/>
            <person name="Zhou Y."/>
            <person name="Lilburn T.G."/>
            <person name="Beck B.J."/>
            <person name="De Vos P."/>
            <person name="Vandamme P."/>
            <person name="Eisen J.A."/>
            <person name="Garrity G."/>
            <person name="Hugenholtz P."/>
            <person name="Kyrpides N.C."/>
        </authorList>
    </citation>
    <scope>NUCLEOTIDE SEQUENCE [LARGE SCALE GENOMIC DNA]</scope>
    <source>
        <strain evidence="6 7">CGMCC 1.10948</strain>
    </source>
</reference>
<dbReference type="RefSeq" id="WP_018647851.1">
    <property type="nucleotide sequence ID" value="NZ_VLLA01000002.1"/>
</dbReference>
<dbReference type="Gene3D" id="3.60.15.10">
    <property type="entry name" value="Ribonuclease Z/Hydroxyacylglutathione hydrolase-like"/>
    <property type="match status" value="1"/>
</dbReference>
<name>A0A562S1Q9_9BRAD</name>
<keyword evidence="3 6" id="KW-0378">Hydrolase</keyword>
<evidence type="ECO:0000313" key="6">
    <source>
        <dbReference type="EMBL" id="TWI74864.1"/>
    </source>
</evidence>
<evidence type="ECO:0000256" key="2">
    <source>
        <dbReference type="ARBA" id="ARBA00022723"/>
    </source>
</evidence>
<proteinExistence type="inferred from homology"/>
<dbReference type="CDD" id="cd07742">
    <property type="entry name" value="metallo-hydrolase-like_MBL-fold"/>
    <property type="match status" value="1"/>
</dbReference>
<keyword evidence="2" id="KW-0479">Metal-binding</keyword>
<organism evidence="6 7">
    <name type="scientific">Bradyrhizobium huanghuaihaiense</name>
    <dbReference type="NCBI Taxonomy" id="990078"/>
    <lineage>
        <taxon>Bacteria</taxon>
        <taxon>Pseudomonadati</taxon>
        <taxon>Pseudomonadota</taxon>
        <taxon>Alphaproteobacteria</taxon>
        <taxon>Hyphomicrobiales</taxon>
        <taxon>Nitrobacteraceae</taxon>
        <taxon>Bradyrhizobium</taxon>
    </lineage>
</organism>
<evidence type="ECO:0000313" key="7">
    <source>
        <dbReference type="Proteomes" id="UP000316291"/>
    </source>
</evidence>
<gene>
    <name evidence="6" type="ORF">IQ16_01156</name>
</gene>
<dbReference type="PANTHER" id="PTHR42978">
    <property type="entry name" value="QUORUM-QUENCHING LACTONASE YTNP-RELATED-RELATED"/>
    <property type="match status" value="1"/>
</dbReference>
<evidence type="ECO:0000259" key="5">
    <source>
        <dbReference type="SMART" id="SM00849"/>
    </source>
</evidence>
<accession>A0A562S1Q9</accession>
<dbReference type="AlphaFoldDB" id="A0A562S1Q9"/>
<evidence type="ECO:0000256" key="3">
    <source>
        <dbReference type="ARBA" id="ARBA00022801"/>
    </source>
</evidence>
<protein>
    <submittedName>
        <fullName evidence="6">Glyoxylase-like metal-dependent hydrolase (Beta-lactamase superfamily II)</fullName>
    </submittedName>
</protein>
<sequence length="293" mass="32563">MKIHHLNTGTMCPVGRRLVNGTGSLFQRARLVCHCLLVETNDGLALVDTGIGLGDIAAPGRLGRRWLRQTAPRLDPAETAVQQVKALGYSPKDVRHVLLTHLDRDHAGGVPDFPHAAIHVHRAEHDMAVLRKPAPPEGRYVTGQWSHGPRWAFYGEEGEDWFGFKGVRALGDKEADVLMIPLAGHTLGHCGIAVRSGEKWLLHAGDSYFHHGQLDASPRVPLMLGYFQRRGDMDRSMRIANQERLRALKLNHGDRVRIVNSHDPADYEHCRCGTHQVLKPESTVRRGDRTGSS</sequence>
<evidence type="ECO:0000256" key="1">
    <source>
        <dbReference type="ARBA" id="ARBA00007749"/>
    </source>
</evidence>
<dbReference type="InterPro" id="IPR051013">
    <property type="entry name" value="MBL_superfamily_lactonases"/>
</dbReference>